<dbReference type="Pfam" id="PF01052">
    <property type="entry name" value="FliMN_C"/>
    <property type="match status" value="1"/>
</dbReference>
<dbReference type="PANTHER" id="PTHR43484">
    <property type="match status" value="1"/>
</dbReference>
<feature type="compositionally biased region" description="Polar residues" evidence="8">
    <location>
        <begin position="1"/>
        <end position="11"/>
    </location>
</feature>
<accession>A0A1W1H9Y8</accession>
<dbReference type="InterPro" id="IPR001543">
    <property type="entry name" value="FliN-like_C"/>
</dbReference>
<dbReference type="OrthoDB" id="9773459at2"/>
<organism evidence="10 11">
    <name type="scientific">Desulfamplus magnetovallimortis</name>
    <dbReference type="NCBI Taxonomy" id="1246637"/>
    <lineage>
        <taxon>Bacteria</taxon>
        <taxon>Pseudomonadati</taxon>
        <taxon>Thermodesulfobacteriota</taxon>
        <taxon>Desulfobacteria</taxon>
        <taxon>Desulfobacterales</taxon>
        <taxon>Desulfobacteraceae</taxon>
        <taxon>Desulfamplus</taxon>
    </lineage>
</organism>
<dbReference type="AlphaFoldDB" id="A0A1W1H9Y8"/>
<gene>
    <name evidence="10" type="ORF">MTBBW1_1730047</name>
</gene>
<feature type="domain" description="Flagellar motor switch protein FliN-like C-terminal" evidence="9">
    <location>
        <begin position="32"/>
        <end position="101"/>
    </location>
</feature>
<proteinExistence type="inferred from homology"/>
<keyword evidence="4" id="KW-1003">Cell membrane</keyword>
<sequence length="112" mass="12409">MSDNNNKQNGGTMDAQATEHGEESGERELSFILDIPLELSVELGKTRMLVNDLLQLSQGSIVELNKLAGEPLEVYINRKLIARGEVVVVNEKFGVRLTDIITPMDRVKSLTN</sequence>
<dbReference type="GO" id="GO:0071973">
    <property type="term" value="P:bacterial-type flagellum-dependent cell motility"/>
    <property type="evidence" value="ECO:0007669"/>
    <property type="project" value="InterPro"/>
</dbReference>
<evidence type="ECO:0000256" key="6">
    <source>
        <dbReference type="ARBA" id="ARBA00022779"/>
    </source>
</evidence>
<dbReference type="EMBL" id="FWEV01000083">
    <property type="protein sequence ID" value="SLM29249.1"/>
    <property type="molecule type" value="Genomic_DNA"/>
</dbReference>
<dbReference type="RefSeq" id="WP_080806047.1">
    <property type="nucleotide sequence ID" value="NZ_LT828552.1"/>
</dbReference>
<keyword evidence="10" id="KW-0966">Cell projection</keyword>
<dbReference type="GO" id="GO:0003774">
    <property type="term" value="F:cytoskeletal motor activity"/>
    <property type="evidence" value="ECO:0007669"/>
    <property type="project" value="InterPro"/>
</dbReference>
<evidence type="ECO:0000256" key="2">
    <source>
        <dbReference type="ARBA" id="ARBA00009226"/>
    </source>
</evidence>
<evidence type="ECO:0000313" key="10">
    <source>
        <dbReference type="EMBL" id="SLM29249.1"/>
    </source>
</evidence>
<dbReference type="PANTHER" id="PTHR43484:SF1">
    <property type="entry name" value="FLAGELLAR MOTOR SWITCH PROTEIN FLIN"/>
    <property type="match status" value="1"/>
</dbReference>
<keyword evidence="10" id="KW-0282">Flagellum</keyword>
<reference evidence="10 11" key="1">
    <citation type="submission" date="2017-03" db="EMBL/GenBank/DDBJ databases">
        <authorList>
            <person name="Afonso C.L."/>
            <person name="Miller P.J."/>
            <person name="Scott M.A."/>
            <person name="Spackman E."/>
            <person name="Goraichik I."/>
            <person name="Dimitrov K.M."/>
            <person name="Suarez D.L."/>
            <person name="Swayne D.E."/>
        </authorList>
    </citation>
    <scope>NUCLEOTIDE SEQUENCE [LARGE SCALE GENOMIC DNA]</scope>
    <source>
        <strain evidence="10">PRJEB14757</strain>
    </source>
</reference>
<evidence type="ECO:0000256" key="4">
    <source>
        <dbReference type="ARBA" id="ARBA00022475"/>
    </source>
</evidence>
<comment type="subcellular location">
    <subcellularLocation>
        <location evidence="1">Cell membrane</location>
        <topology evidence="1">Peripheral membrane protein</topology>
        <orientation evidence="1">Cytoplasmic side</orientation>
    </subcellularLocation>
</comment>
<dbReference type="InterPro" id="IPR001172">
    <property type="entry name" value="FliN_T3SS_HrcQb"/>
</dbReference>
<dbReference type="Proteomes" id="UP000191931">
    <property type="component" value="Unassembled WGS sequence"/>
</dbReference>
<evidence type="ECO:0000256" key="3">
    <source>
        <dbReference type="ARBA" id="ARBA00021897"/>
    </source>
</evidence>
<dbReference type="InterPro" id="IPR012826">
    <property type="entry name" value="FliN"/>
</dbReference>
<dbReference type="GO" id="GO:0006935">
    <property type="term" value="P:chemotaxis"/>
    <property type="evidence" value="ECO:0007669"/>
    <property type="project" value="UniProtKB-KW"/>
</dbReference>
<keyword evidence="7" id="KW-0472">Membrane</keyword>
<protein>
    <recommendedName>
        <fullName evidence="3">Flagellar motor switch protein FliN</fullName>
    </recommendedName>
</protein>
<evidence type="ECO:0000259" key="9">
    <source>
        <dbReference type="Pfam" id="PF01052"/>
    </source>
</evidence>
<dbReference type="Gene3D" id="2.30.330.10">
    <property type="entry name" value="SpoA-like"/>
    <property type="match status" value="1"/>
</dbReference>
<evidence type="ECO:0000313" key="11">
    <source>
        <dbReference type="Proteomes" id="UP000191931"/>
    </source>
</evidence>
<evidence type="ECO:0000256" key="7">
    <source>
        <dbReference type="ARBA" id="ARBA00023136"/>
    </source>
</evidence>
<keyword evidence="6" id="KW-0283">Flagellar rotation</keyword>
<comment type="similarity">
    <text evidence="2">Belongs to the FliN/MopA/SpaO family.</text>
</comment>
<feature type="region of interest" description="Disordered" evidence="8">
    <location>
        <begin position="1"/>
        <end position="25"/>
    </location>
</feature>
<dbReference type="InterPro" id="IPR051469">
    <property type="entry name" value="FliN/MopA/SpaO"/>
</dbReference>
<keyword evidence="5" id="KW-0145">Chemotaxis</keyword>
<evidence type="ECO:0000256" key="1">
    <source>
        <dbReference type="ARBA" id="ARBA00004413"/>
    </source>
</evidence>
<dbReference type="STRING" id="1246637.MTBBW1_1730047"/>
<keyword evidence="10" id="KW-0969">Cilium</keyword>
<dbReference type="PRINTS" id="PR00956">
    <property type="entry name" value="FLGMOTORFLIN"/>
</dbReference>
<dbReference type="NCBIfam" id="TIGR02480">
    <property type="entry name" value="fliN"/>
    <property type="match status" value="1"/>
</dbReference>
<name>A0A1W1H9Y8_9BACT</name>
<evidence type="ECO:0000256" key="8">
    <source>
        <dbReference type="SAM" id="MobiDB-lite"/>
    </source>
</evidence>
<keyword evidence="11" id="KW-1185">Reference proteome</keyword>
<dbReference type="GO" id="GO:0009425">
    <property type="term" value="C:bacterial-type flagellum basal body"/>
    <property type="evidence" value="ECO:0007669"/>
    <property type="project" value="InterPro"/>
</dbReference>
<dbReference type="GO" id="GO:0005886">
    <property type="term" value="C:plasma membrane"/>
    <property type="evidence" value="ECO:0007669"/>
    <property type="project" value="UniProtKB-SubCell"/>
</dbReference>
<dbReference type="InterPro" id="IPR036429">
    <property type="entry name" value="SpoA-like_sf"/>
</dbReference>
<evidence type="ECO:0000256" key="5">
    <source>
        <dbReference type="ARBA" id="ARBA00022500"/>
    </source>
</evidence>
<dbReference type="SUPFAM" id="SSF101801">
    <property type="entry name" value="Surface presentation of antigens (SPOA)"/>
    <property type="match status" value="1"/>
</dbReference>